<comment type="similarity">
    <text evidence="1">Belongs to the UPF0337 (CsbD) family.</text>
</comment>
<protein>
    <recommendedName>
        <fullName evidence="3">CsbD-like domain-containing protein</fullName>
    </recommendedName>
</protein>
<evidence type="ECO:0000256" key="1">
    <source>
        <dbReference type="ARBA" id="ARBA00009129"/>
    </source>
</evidence>
<proteinExistence type="inferred from homology"/>
<dbReference type="InterPro" id="IPR008462">
    <property type="entry name" value="CsbD"/>
</dbReference>
<accession>A0A175QWT7</accession>
<dbReference type="InterPro" id="IPR050423">
    <property type="entry name" value="UPF0337_stress_rsp"/>
</dbReference>
<dbReference type="InterPro" id="IPR036629">
    <property type="entry name" value="YjbJ_sf"/>
</dbReference>
<evidence type="ECO:0000313" key="4">
    <source>
        <dbReference type="EMBL" id="KTQ80652.1"/>
    </source>
</evidence>
<evidence type="ECO:0000313" key="5">
    <source>
        <dbReference type="Proteomes" id="UP000078272"/>
    </source>
</evidence>
<dbReference type="PANTHER" id="PTHR34977">
    <property type="entry name" value="UPF0337 PROTEIN YJBJ"/>
    <property type="match status" value="1"/>
</dbReference>
<dbReference type="PANTHER" id="PTHR34977:SF1">
    <property type="entry name" value="UPF0337 PROTEIN YJBJ"/>
    <property type="match status" value="1"/>
</dbReference>
<dbReference type="EMBL" id="LDPZ01000087">
    <property type="protein sequence ID" value="KTQ80652.1"/>
    <property type="molecule type" value="Genomic_DNA"/>
</dbReference>
<organism evidence="4 5">
    <name type="scientific">Aureimonas ureilytica</name>
    <dbReference type="NCBI Taxonomy" id="401562"/>
    <lineage>
        <taxon>Bacteria</taxon>
        <taxon>Pseudomonadati</taxon>
        <taxon>Pseudomonadota</taxon>
        <taxon>Alphaproteobacteria</taxon>
        <taxon>Hyphomicrobiales</taxon>
        <taxon>Aurantimonadaceae</taxon>
        <taxon>Aureimonas</taxon>
    </lineage>
</organism>
<dbReference type="AlphaFoldDB" id="A0A175QWT7"/>
<dbReference type="PATRIC" id="fig|401562.3.peg.5077"/>
<dbReference type="Gene3D" id="1.10.1470.10">
    <property type="entry name" value="YjbJ"/>
    <property type="match status" value="1"/>
</dbReference>
<dbReference type="Pfam" id="PF05532">
    <property type="entry name" value="CsbD"/>
    <property type="match status" value="1"/>
</dbReference>
<dbReference type="RefSeq" id="WP_058636903.1">
    <property type="nucleotide sequence ID" value="NZ_LDPZ01000087.1"/>
</dbReference>
<keyword evidence="2" id="KW-0472">Membrane</keyword>
<gene>
    <name evidence="4" type="ORF">NS226_22795</name>
</gene>
<dbReference type="OrthoDB" id="7874071at2"/>
<evidence type="ECO:0000256" key="2">
    <source>
        <dbReference type="SAM" id="Phobius"/>
    </source>
</evidence>
<sequence>MDKNRFEGAARELGGRVQGAFGDAVGSDRNSAEGRLKQAEGAAQNLYGQGREALREATHEASKYAADLYENAGAYAQEGGKVVRRQVHENPLSALLLAGLLGFLLGLSVRDRH</sequence>
<keyword evidence="2" id="KW-0812">Transmembrane</keyword>
<dbReference type="Proteomes" id="UP000078272">
    <property type="component" value="Unassembled WGS sequence"/>
</dbReference>
<feature type="domain" description="CsbD-like" evidence="3">
    <location>
        <begin position="4"/>
        <end position="55"/>
    </location>
</feature>
<comment type="caution">
    <text evidence="4">The sequence shown here is derived from an EMBL/GenBank/DDBJ whole genome shotgun (WGS) entry which is preliminary data.</text>
</comment>
<name>A0A175QWT7_9HYPH</name>
<evidence type="ECO:0000259" key="3">
    <source>
        <dbReference type="Pfam" id="PF05532"/>
    </source>
</evidence>
<reference evidence="4 5" key="1">
    <citation type="journal article" date="2016" name="Front. Microbiol.">
        <title>Genomic Resource of Rice Seed Associated Bacteria.</title>
        <authorList>
            <person name="Midha S."/>
            <person name="Bansal K."/>
            <person name="Sharma S."/>
            <person name="Kumar N."/>
            <person name="Patil P.P."/>
            <person name="Chaudhry V."/>
            <person name="Patil P.B."/>
        </authorList>
    </citation>
    <scope>NUCLEOTIDE SEQUENCE [LARGE SCALE GENOMIC DNA]</scope>
    <source>
        <strain evidence="4 5">NS226</strain>
    </source>
</reference>
<dbReference type="SUPFAM" id="SSF69047">
    <property type="entry name" value="Hypothetical protein YjbJ"/>
    <property type="match status" value="1"/>
</dbReference>
<feature type="transmembrane region" description="Helical" evidence="2">
    <location>
        <begin position="92"/>
        <end position="109"/>
    </location>
</feature>
<keyword evidence="2" id="KW-1133">Transmembrane helix</keyword>
<dbReference type="STRING" id="401562.NS365_22905"/>